<dbReference type="OrthoDB" id="10038884at2759"/>
<organism evidence="3 4">
    <name type="scientific">Coptotermes formosanus</name>
    <name type="common">Formosan subterranean termite</name>
    <dbReference type="NCBI Taxonomy" id="36987"/>
    <lineage>
        <taxon>Eukaryota</taxon>
        <taxon>Metazoa</taxon>
        <taxon>Ecdysozoa</taxon>
        <taxon>Arthropoda</taxon>
        <taxon>Hexapoda</taxon>
        <taxon>Insecta</taxon>
        <taxon>Pterygota</taxon>
        <taxon>Neoptera</taxon>
        <taxon>Polyneoptera</taxon>
        <taxon>Dictyoptera</taxon>
        <taxon>Blattodea</taxon>
        <taxon>Blattoidea</taxon>
        <taxon>Termitoidae</taxon>
        <taxon>Rhinotermitidae</taxon>
        <taxon>Coptotermes</taxon>
    </lineage>
</organism>
<evidence type="ECO:0000256" key="2">
    <source>
        <dbReference type="SAM" id="MobiDB-lite"/>
    </source>
</evidence>
<gene>
    <name evidence="3" type="ORF">Cfor_02208</name>
</gene>
<feature type="region of interest" description="Disordered" evidence="2">
    <location>
        <begin position="1"/>
        <end position="81"/>
    </location>
</feature>
<feature type="compositionally biased region" description="Low complexity" evidence="2">
    <location>
        <begin position="9"/>
        <end position="27"/>
    </location>
</feature>
<dbReference type="GO" id="GO:0046580">
    <property type="term" value="P:negative regulation of Ras protein signal transduction"/>
    <property type="evidence" value="ECO:0007669"/>
    <property type="project" value="TreeGrafter"/>
</dbReference>
<proteinExistence type="inferred from homology"/>
<dbReference type="PANTHER" id="PTHR12365">
    <property type="entry name" value="SPROUTY"/>
    <property type="match status" value="1"/>
</dbReference>
<dbReference type="Proteomes" id="UP000502823">
    <property type="component" value="Unassembled WGS sequence"/>
</dbReference>
<protein>
    <recommendedName>
        <fullName evidence="5">Protein sprouty</fullName>
    </recommendedName>
</protein>
<accession>A0A6L2Q309</accession>
<dbReference type="GO" id="GO:0005829">
    <property type="term" value="C:cytosol"/>
    <property type="evidence" value="ECO:0007669"/>
    <property type="project" value="TreeGrafter"/>
</dbReference>
<dbReference type="InterPro" id="IPR007875">
    <property type="entry name" value="Sprouty"/>
</dbReference>
<feature type="compositionally biased region" description="Polar residues" evidence="2">
    <location>
        <begin position="59"/>
        <end position="81"/>
    </location>
</feature>
<feature type="compositionally biased region" description="Low complexity" evidence="2">
    <location>
        <begin position="153"/>
        <end position="166"/>
    </location>
</feature>
<evidence type="ECO:0008006" key="5">
    <source>
        <dbReference type="Google" id="ProtNLM"/>
    </source>
</evidence>
<dbReference type="GO" id="GO:0016020">
    <property type="term" value="C:membrane"/>
    <property type="evidence" value="ECO:0007669"/>
    <property type="project" value="InterPro"/>
</dbReference>
<comment type="similarity">
    <text evidence="1">Belongs to the sprouty family.</text>
</comment>
<dbReference type="PANTHER" id="PTHR12365:SF7">
    <property type="entry name" value="PROTEIN SPROUTY"/>
    <property type="match status" value="1"/>
</dbReference>
<evidence type="ECO:0000313" key="4">
    <source>
        <dbReference type="Proteomes" id="UP000502823"/>
    </source>
</evidence>
<name>A0A6L2Q309_COPFO</name>
<dbReference type="Pfam" id="PF05210">
    <property type="entry name" value="Sprouty"/>
    <property type="match status" value="1"/>
</dbReference>
<dbReference type="GO" id="GO:0048513">
    <property type="term" value="P:animal organ development"/>
    <property type="evidence" value="ECO:0007669"/>
    <property type="project" value="TreeGrafter"/>
</dbReference>
<sequence>MAHHGGLAHQTSTSPPLQQQQQQQHGSLPPPRPQMARVHRPRPAIMTPPPPTTIILQPLGTSTPASPVSTSRRRQSPQTAEVTLAAPRAYGERAVNEYVETPFRPTSENPVKNFSTELERDPPHHAALHLPIHKKPPVTKQPGAAVTFKKDAPGSSASVSAPSDAGTSGGECFRGSIICRECGRCRCESCRQPRPLPSRWMCNNKCLCSAGTSLDYASCLCCVKALFYHCSKNCELDHDDGSASCADDPCSCGPHRLLARWGCLAALSFVLPCLWCYWPLKGCVGLCEKCYAGYSSQGCRCEPRRDAKLSDVTPEKRLLDSSPDF</sequence>
<reference evidence="4" key="1">
    <citation type="submission" date="2020-01" db="EMBL/GenBank/DDBJ databases">
        <title>Draft genome sequence of the Termite Coptotermes fromosanus.</title>
        <authorList>
            <person name="Itakura S."/>
            <person name="Yosikawa Y."/>
            <person name="Umezawa K."/>
        </authorList>
    </citation>
    <scope>NUCLEOTIDE SEQUENCE [LARGE SCALE GENOMIC DNA]</scope>
</reference>
<comment type="caution">
    <text evidence="3">The sequence shown here is derived from an EMBL/GenBank/DDBJ whole genome shotgun (WGS) entry which is preliminary data.</text>
</comment>
<dbReference type="GO" id="GO:0040037">
    <property type="term" value="P:negative regulation of fibroblast growth factor receptor signaling pathway"/>
    <property type="evidence" value="ECO:0007669"/>
    <property type="project" value="TreeGrafter"/>
</dbReference>
<dbReference type="EMBL" id="BLKM01000895">
    <property type="protein sequence ID" value="GFG39283.1"/>
    <property type="molecule type" value="Genomic_DNA"/>
</dbReference>
<feature type="region of interest" description="Disordered" evidence="2">
    <location>
        <begin position="149"/>
        <end position="169"/>
    </location>
</feature>
<evidence type="ECO:0000313" key="3">
    <source>
        <dbReference type="EMBL" id="GFG39283.1"/>
    </source>
</evidence>
<dbReference type="AlphaFoldDB" id="A0A6L2Q309"/>
<keyword evidence="4" id="KW-1185">Reference proteome</keyword>
<dbReference type="PROSITE" id="PS51227">
    <property type="entry name" value="SPR"/>
    <property type="match status" value="1"/>
</dbReference>
<dbReference type="InterPro" id="IPR051192">
    <property type="entry name" value="Sprouty_domain"/>
</dbReference>
<evidence type="ECO:0000256" key="1">
    <source>
        <dbReference type="ARBA" id="ARBA00010964"/>
    </source>
</evidence>
<dbReference type="InParanoid" id="A0A6L2Q309"/>